<evidence type="ECO:0000256" key="1">
    <source>
        <dbReference type="SAM" id="MobiDB-lite"/>
    </source>
</evidence>
<sequence length="157" mass="16803">MRTLSDGWWQVFHGLDGLDGPEGETTEVGSAGEVVAGEDSLRLSLGGEDWRLDGSAGDSVTLADANGMTIYADLDADGEVDHITTVHAAGDFEVWSSDPHAAEWGLPEEGSGNGASGPSEAWGLPPERTPEIGQVDRCSHQQNRGWWRIEREETGRS</sequence>
<dbReference type="EMBL" id="CP003697">
    <property type="protein sequence ID" value="AGF73595.1"/>
    <property type="molecule type" value="Genomic_DNA"/>
</dbReference>
<evidence type="ECO:0000313" key="3">
    <source>
        <dbReference type="EMBL" id="AGF73595.1"/>
    </source>
</evidence>
<evidence type="ECO:0000259" key="2">
    <source>
        <dbReference type="Pfam" id="PF20615"/>
    </source>
</evidence>
<keyword evidence="4" id="KW-1185">Reference proteome</keyword>
<name>M1P1C7_9CORY</name>
<accession>M1P1C7</accession>
<feature type="domain" description="DUF6802" evidence="2">
    <location>
        <begin position="46"/>
        <end position="98"/>
    </location>
</feature>
<dbReference type="InterPro" id="IPR046543">
    <property type="entry name" value="DUF6802"/>
</dbReference>
<dbReference type="Pfam" id="PF20615">
    <property type="entry name" value="DUF6802"/>
    <property type="match status" value="1"/>
</dbReference>
<dbReference type="HOGENOM" id="CLU_141507_0_0_11"/>
<dbReference type="RefSeq" id="WP_015402009.1">
    <property type="nucleotide sequence ID" value="NC_020302.1"/>
</dbReference>
<dbReference type="Proteomes" id="UP000011723">
    <property type="component" value="Chromosome"/>
</dbReference>
<protein>
    <recommendedName>
        <fullName evidence="2">DUF6802 domain-containing protein</fullName>
    </recommendedName>
</protein>
<dbReference type="AlphaFoldDB" id="M1P1C7"/>
<proteinExistence type="predicted"/>
<gene>
    <name evidence="3" type="ORF">A605_12995</name>
</gene>
<organism evidence="3 4">
    <name type="scientific">Corynebacterium halotolerans YIM 70093 = DSM 44683</name>
    <dbReference type="NCBI Taxonomy" id="1121362"/>
    <lineage>
        <taxon>Bacteria</taxon>
        <taxon>Bacillati</taxon>
        <taxon>Actinomycetota</taxon>
        <taxon>Actinomycetes</taxon>
        <taxon>Mycobacteriales</taxon>
        <taxon>Corynebacteriaceae</taxon>
        <taxon>Corynebacterium</taxon>
    </lineage>
</organism>
<feature type="region of interest" description="Disordered" evidence="1">
    <location>
        <begin position="102"/>
        <end position="144"/>
    </location>
</feature>
<reference evidence="3 4" key="1">
    <citation type="journal article" date="2012" name="Stand. Genomic Sci.">
        <title>Genome sequence of the halotolerant bacterium Corynebacterium halotolerans type strain YIM 70093(T) (= DSM 44683(T)).</title>
        <authorList>
            <person name="Ruckert C."/>
            <person name="Albersmeier A."/>
            <person name="Al-Dilaimi A."/>
            <person name="Niehaus K."/>
            <person name="Szczepanowski R."/>
            <person name="Kalinowski J."/>
        </authorList>
    </citation>
    <scope>NUCLEOTIDE SEQUENCE [LARGE SCALE GENOMIC DNA]</scope>
    <source>
        <strain evidence="3">YIM 70093</strain>
    </source>
</reference>
<dbReference type="STRING" id="1121362.A605_12995"/>
<evidence type="ECO:0000313" key="4">
    <source>
        <dbReference type="Proteomes" id="UP000011723"/>
    </source>
</evidence>
<dbReference type="KEGG" id="chn:A605_12995"/>